<accession>A0AAW0L343</accession>
<evidence type="ECO:0000313" key="2">
    <source>
        <dbReference type="Proteomes" id="UP000237347"/>
    </source>
</evidence>
<comment type="caution">
    <text evidence="1">The sequence shown here is derived from an EMBL/GenBank/DDBJ whole genome shotgun (WGS) entry which is preliminary data.</text>
</comment>
<dbReference type="AlphaFoldDB" id="A0AAW0L343"/>
<protein>
    <submittedName>
        <fullName evidence="1">Uncharacterized protein</fullName>
    </submittedName>
</protein>
<organism evidence="1 2">
    <name type="scientific">Quercus suber</name>
    <name type="common">Cork oak</name>
    <dbReference type="NCBI Taxonomy" id="58331"/>
    <lineage>
        <taxon>Eukaryota</taxon>
        <taxon>Viridiplantae</taxon>
        <taxon>Streptophyta</taxon>
        <taxon>Embryophyta</taxon>
        <taxon>Tracheophyta</taxon>
        <taxon>Spermatophyta</taxon>
        <taxon>Magnoliopsida</taxon>
        <taxon>eudicotyledons</taxon>
        <taxon>Gunneridae</taxon>
        <taxon>Pentapetalae</taxon>
        <taxon>rosids</taxon>
        <taxon>fabids</taxon>
        <taxon>Fagales</taxon>
        <taxon>Fagaceae</taxon>
        <taxon>Quercus</taxon>
    </lineage>
</organism>
<sequence length="181" mass="20367">LFLTLSKSTTPSPSSTFATITFLIADKSIQSRDLGVHFSRTFLLKSGDKYTRRNSKSFGWSLFTKLISAGGDQIAGTENEVVAELKKFLSSRSNDIAKFLNVLAQWRMSWISASAESRTSRQPLDMKENALEFDEEEDDVVARFSLSMANSKNAWVSLRSLKISRLERIDLSLSVRKCLEI</sequence>
<evidence type="ECO:0000313" key="1">
    <source>
        <dbReference type="EMBL" id="KAK7845066.1"/>
    </source>
</evidence>
<dbReference type="EMBL" id="PKMF04000175">
    <property type="protein sequence ID" value="KAK7845066.1"/>
    <property type="molecule type" value="Genomic_DNA"/>
</dbReference>
<reference evidence="1 2" key="1">
    <citation type="journal article" date="2018" name="Sci. Data">
        <title>The draft genome sequence of cork oak.</title>
        <authorList>
            <person name="Ramos A.M."/>
            <person name="Usie A."/>
            <person name="Barbosa P."/>
            <person name="Barros P.M."/>
            <person name="Capote T."/>
            <person name="Chaves I."/>
            <person name="Simoes F."/>
            <person name="Abreu I."/>
            <person name="Carrasquinho I."/>
            <person name="Faro C."/>
            <person name="Guimaraes J.B."/>
            <person name="Mendonca D."/>
            <person name="Nobrega F."/>
            <person name="Rodrigues L."/>
            <person name="Saibo N.J.M."/>
            <person name="Varela M.C."/>
            <person name="Egas C."/>
            <person name="Matos J."/>
            <person name="Miguel C.M."/>
            <person name="Oliveira M.M."/>
            <person name="Ricardo C.P."/>
            <person name="Goncalves S."/>
        </authorList>
    </citation>
    <scope>NUCLEOTIDE SEQUENCE [LARGE SCALE GENOMIC DNA]</scope>
    <source>
        <strain evidence="2">cv. HL8</strain>
    </source>
</reference>
<feature type="non-terminal residue" evidence="1">
    <location>
        <position position="1"/>
    </location>
</feature>
<name>A0AAW0L343_QUESU</name>
<keyword evidence="2" id="KW-1185">Reference proteome</keyword>
<gene>
    <name evidence="1" type="ORF">CFP56_010021</name>
</gene>
<dbReference type="Proteomes" id="UP000237347">
    <property type="component" value="Unassembled WGS sequence"/>
</dbReference>
<proteinExistence type="predicted"/>